<reference evidence="1" key="1">
    <citation type="submission" date="2021-05" db="EMBL/GenBank/DDBJ databases">
        <title>The genome of the haptophyte Pavlova lutheri (Diacronema luteri, Pavlovales) - a model for lipid biosynthesis in eukaryotic algae.</title>
        <authorList>
            <person name="Hulatt C.J."/>
            <person name="Posewitz M.C."/>
        </authorList>
    </citation>
    <scope>NUCLEOTIDE SEQUENCE</scope>
    <source>
        <strain evidence="1">NIVA-4/92</strain>
    </source>
</reference>
<dbReference type="SUPFAM" id="SSF52266">
    <property type="entry name" value="SGNH hydrolase"/>
    <property type="match status" value="1"/>
</dbReference>
<protein>
    <submittedName>
        <fullName evidence="1">Uncharacterized protein</fullName>
    </submittedName>
</protein>
<gene>
    <name evidence="1" type="ORF">KFE25_009355</name>
</gene>
<dbReference type="Proteomes" id="UP000751190">
    <property type="component" value="Unassembled WGS sequence"/>
</dbReference>
<dbReference type="EMBL" id="JAGTXO010000001">
    <property type="protein sequence ID" value="KAG8470934.1"/>
    <property type="molecule type" value="Genomic_DNA"/>
</dbReference>
<dbReference type="AlphaFoldDB" id="A0A8J6CFQ2"/>
<evidence type="ECO:0000313" key="1">
    <source>
        <dbReference type="EMBL" id="KAG8470934.1"/>
    </source>
</evidence>
<evidence type="ECO:0000313" key="2">
    <source>
        <dbReference type="Proteomes" id="UP000751190"/>
    </source>
</evidence>
<keyword evidence="2" id="KW-1185">Reference proteome</keyword>
<accession>A0A8J6CFQ2</accession>
<comment type="caution">
    <text evidence="1">The sequence shown here is derived from an EMBL/GenBank/DDBJ whole genome shotgun (WGS) entry which is preliminary data.</text>
</comment>
<proteinExistence type="predicted"/>
<sequence>MVRHSTDGVEEQVDFLDFYAEYHGHAVAHLRRVLPTLRQGRRAAIFLAGDSSLDNKYWFDAHAPALNGYERALSPPEQKLDVAYWLNNELVRRGRTDLFALNAAVEATTLDDRARGALLPQDAFVREHLTRADHVVVSIGGNDIALAPTLCTVINALPLVRCAPALALRRAACACPPDPYGWCGDLGCQGAQGCAAGVCCGCPPGLGYMVDLFGHRVRQYVLRLLGARRPATVVICMIYFPDAGRASGGWADAALGALGYDAAPHRLQLLIRAVFELATRRIRIEGTRVVPFAMFDVLDGRDPRDYVQRVEPSPVGGAKLSRALLDALLHGGEQAPAATAAAERAPAPLAAIMR</sequence>
<organism evidence="1 2">
    <name type="scientific">Diacronema lutheri</name>
    <name type="common">Unicellular marine alga</name>
    <name type="synonym">Monochrysis lutheri</name>
    <dbReference type="NCBI Taxonomy" id="2081491"/>
    <lineage>
        <taxon>Eukaryota</taxon>
        <taxon>Haptista</taxon>
        <taxon>Haptophyta</taxon>
        <taxon>Pavlovophyceae</taxon>
        <taxon>Pavlovales</taxon>
        <taxon>Pavlovaceae</taxon>
        <taxon>Diacronema</taxon>
    </lineage>
</organism>
<dbReference type="OMA" id="VAFWLNH"/>
<name>A0A8J6CFQ2_DIALT</name>
<dbReference type="OrthoDB" id="2150942at2759"/>